<protein>
    <submittedName>
        <fullName evidence="4">Tetratricopeptide repeat protein</fullName>
    </submittedName>
</protein>
<dbReference type="Gene3D" id="1.25.40.10">
    <property type="entry name" value="Tetratricopeptide repeat domain"/>
    <property type="match status" value="3"/>
</dbReference>
<dbReference type="PROSITE" id="PS50005">
    <property type="entry name" value="TPR"/>
    <property type="match status" value="2"/>
</dbReference>
<dbReference type="Proteomes" id="UP001225906">
    <property type="component" value="Unassembled WGS sequence"/>
</dbReference>
<feature type="repeat" description="TPR" evidence="3">
    <location>
        <begin position="29"/>
        <end position="62"/>
    </location>
</feature>
<dbReference type="InterPro" id="IPR011990">
    <property type="entry name" value="TPR-like_helical_dom_sf"/>
</dbReference>
<name>A0ABT9JQY2_9PROT</name>
<dbReference type="SMART" id="SM00028">
    <property type="entry name" value="TPR"/>
    <property type="match status" value="6"/>
</dbReference>
<dbReference type="PANTHER" id="PTHR44858">
    <property type="entry name" value="TETRATRICOPEPTIDE REPEAT PROTEIN 6"/>
    <property type="match status" value="1"/>
</dbReference>
<keyword evidence="2 3" id="KW-0802">TPR repeat</keyword>
<dbReference type="PANTHER" id="PTHR44858:SF1">
    <property type="entry name" value="UDP-N-ACETYLGLUCOSAMINE--PEPTIDE N-ACETYLGLUCOSAMINYLTRANSFERASE SPINDLY-RELATED"/>
    <property type="match status" value="1"/>
</dbReference>
<comment type="caution">
    <text evidence="4">The sequence shown here is derived from an EMBL/GenBank/DDBJ whole genome shotgun (WGS) entry which is preliminary data.</text>
</comment>
<reference evidence="5" key="1">
    <citation type="journal article" date="2019" name="Int. J. Syst. Evol. Microbiol.">
        <title>The Global Catalogue of Microorganisms (GCM) 10K type strain sequencing project: providing services to taxonomists for standard genome sequencing and annotation.</title>
        <authorList>
            <consortium name="The Broad Institute Genomics Platform"/>
            <consortium name="The Broad Institute Genome Sequencing Center for Infectious Disease"/>
            <person name="Wu L."/>
            <person name="Ma J."/>
        </authorList>
    </citation>
    <scope>NUCLEOTIDE SEQUENCE [LARGE SCALE GENOMIC DNA]</scope>
    <source>
        <strain evidence="5">VKM B-3159</strain>
    </source>
</reference>
<sequence>MQLEACQTALTKKQWTQAVQAAEQSPNNANAWLCKGRAQTAMQQREAAQQSFEHAITLNPAGLDLISAYLLLGNTQHALKQNEAALASYEQALALSKHEKIKRYAMVTHNLKGEALLELGQYLPALEAFQAGEKLAMNDNERADSYEHEAQAYQKLQQLDKAVEYQLKAVLMQKKSGEPDQYAEASLTLGELFVAQKDYISADRTYQRLMDYAHDNGGAFYEAKAAIYLAEVRKLNGDPASAAQLIQQAETIAATLHDTELDALLVKAK</sequence>
<keyword evidence="1" id="KW-0677">Repeat</keyword>
<accession>A0ABT9JQY2</accession>
<evidence type="ECO:0000313" key="5">
    <source>
        <dbReference type="Proteomes" id="UP001225906"/>
    </source>
</evidence>
<evidence type="ECO:0000313" key="4">
    <source>
        <dbReference type="EMBL" id="MDP8566968.1"/>
    </source>
</evidence>
<keyword evidence="5" id="KW-1185">Reference proteome</keyword>
<evidence type="ECO:0000256" key="1">
    <source>
        <dbReference type="ARBA" id="ARBA00022737"/>
    </source>
</evidence>
<organism evidence="4 5">
    <name type="scientific">Methylophilus aquaticus</name>
    <dbReference type="NCBI Taxonomy" id="1971610"/>
    <lineage>
        <taxon>Bacteria</taxon>
        <taxon>Pseudomonadati</taxon>
        <taxon>Pseudomonadota</taxon>
        <taxon>Betaproteobacteria</taxon>
        <taxon>Nitrosomonadales</taxon>
        <taxon>Methylophilaceae</taxon>
        <taxon>Methylophilus</taxon>
    </lineage>
</organism>
<dbReference type="Pfam" id="PF13181">
    <property type="entry name" value="TPR_8"/>
    <property type="match status" value="2"/>
</dbReference>
<feature type="repeat" description="TPR" evidence="3">
    <location>
        <begin position="66"/>
        <end position="99"/>
    </location>
</feature>
<dbReference type="SUPFAM" id="SSF48452">
    <property type="entry name" value="TPR-like"/>
    <property type="match status" value="2"/>
</dbReference>
<dbReference type="RefSeq" id="WP_306388677.1">
    <property type="nucleotide sequence ID" value="NZ_JAVCAP010000006.1"/>
</dbReference>
<gene>
    <name evidence="4" type="ORF">Q9291_03805</name>
</gene>
<dbReference type="EMBL" id="JAVCAP010000006">
    <property type="protein sequence ID" value="MDP8566968.1"/>
    <property type="molecule type" value="Genomic_DNA"/>
</dbReference>
<dbReference type="InterPro" id="IPR050498">
    <property type="entry name" value="Ycf3"/>
</dbReference>
<dbReference type="InterPro" id="IPR019734">
    <property type="entry name" value="TPR_rpt"/>
</dbReference>
<evidence type="ECO:0000256" key="2">
    <source>
        <dbReference type="ARBA" id="ARBA00022803"/>
    </source>
</evidence>
<evidence type="ECO:0000256" key="3">
    <source>
        <dbReference type="PROSITE-ProRule" id="PRU00339"/>
    </source>
</evidence>
<proteinExistence type="predicted"/>
<dbReference type="Pfam" id="PF13424">
    <property type="entry name" value="TPR_12"/>
    <property type="match status" value="1"/>
</dbReference>